<evidence type="ECO:0000256" key="3">
    <source>
        <dbReference type="ARBA" id="ARBA00022679"/>
    </source>
</evidence>
<evidence type="ECO:0000256" key="10">
    <source>
        <dbReference type="RuleBase" id="RU361274"/>
    </source>
</evidence>
<keyword evidence="4" id="KW-0479">Metal-binding</keyword>
<dbReference type="InterPro" id="IPR011324">
    <property type="entry name" value="Cytotoxic_necrot_fac-like_cat"/>
</dbReference>
<evidence type="ECO:0000256" key="6">
    <source>
        <dbReference type="ARBA" id="ARBA00022833"/>
    </source>
</evidence>
<accession>A0A5P1RFF8</accession>
<evidence type="ECO:0000256" key="2">
    <source>
        <dbReference type="ARBA" id="ARBA00007353"/>
    </source>
</evidence>
<keyword evidence="6" id="KW-0862">Zinc</keyword>
<sequence length="243" mass="26496">MQLIRPSTPLFEQVHVASTTRLGGISLPPYDSLNVGDHVGDDPQHVQTNRARLLAHLGITHAQWLKQVHGTQCVLAESKGDIKEADACWTDQSGLACVIMTADCLPVVFSDGERVAAAHAGWRGLVNGVLENTLACFSGESPSVWLGPAIGPTAFEVGPEVREQFCDQLSASSDCFTPSPRQGKWMAHIYHLARLRLSAAGIDRISGGEYCTFTDAERFYSYRRTPQTGRMATLVWKSATSLR</sequence>
<dbReference type="OrthoDB" id="4279at2"/>
<evidence type="ECO:0000313" key="12">
    <source>
        <dbReference type="Proteomes" id="UP000324760"/>
    </source>
</evidence>
<dbReference type="Gene3D" id="3.60.140.10">
    <property type="entry name" value="CNF1/YfiH-like putative cysteine hydrolases"/>
    <property type="match status" value="1"/>
</dbReference>
<protein>
    <recommendedName>
        <fullName evidence="10">Purine nucleoside phosphorylase</fullName>
    </recommendedName>
</protein>
<evidence type="ECO:0000313" key="11">
    <source>
        <dbReference type="EMBL" id="QEQ97995.1"/>
    </source>
</evidence>
<evidence type="ECO:0000256" key="4">
    <source>
        <dbReference type="ARBA" id="ARBA00022723"/>
    </source>
</evidence>
<evidence type="ECO:0000256" key="9">
    <source>
        <dbReference type="ARBA" id="ARBA00049893"/>
    </source>
</evidence>
<comment type="similarity">
    <text evidence="2 10">Belongs to the purine nucleoside phosphorylase YfiH/LACC1 family.</text>
</comment>
<dbReference type="Proteomes" id="UP000324760">
    <property type="component" value="Chromosome"/>
</dbReference>
<comment type="catalytic activity">
    <reaction evidence="7">
        <text>adenosine + H2O + H(+) = inosine + NH4(+)</text>
        <dbReference type="Rhea" id="RHEA:24408"/>
        <dbReference type="ChEBI" id="CHEBI:15377"/>
        <dbReference type="ChEBI" id="CHEBI:15378"/>
        <dbReference type="ChEBI" id="CHEBI:16335"/>
        <dbReference type="ChEBI" id="CHEBI:17596"/>
        <dbReference type="ChEBI" id="CHEBI:28938"/>
        <dbReference type="EC" id="3.5.4.4"/>
    </reaction>
    <physiologicalReaction direction="left-to-right" evidence="7">
        <dbReference type="Rhea" id="RHEA:24409"/>
    </physiologicalReaction>
</comment>
<dbReference type="GO" id="GO:0016787">
    <property type="term" value="F:hydrolase activity"/>
    <property type="evidence" value="ECO:0007669"/>
    <property type="project" value="UniProtKB-KW"/>
</dbReference>
<keyword evidence="5" id="KW-0378">Hydrolase</keyword>
<dbReference type="EMBL" id="CP043869">
    <property type="protein sequence ID" value="QEQ97995.1"/>
    <property type="molecule type" value="Genomic_DNA"/>
</dbReference>
<dbReference type="InterPro" id="IPR003730">
    <property type="entry name" value="Cu_polyphenol_OxRdtase"/>
</dbReference>
<dbReference type="GO" id="GO:0005507">
    <property type="term" value="F:copper ion binding"/>
    <property type="evidence" value="ECO:0007669"/>
    <property type="project" value="TreeGrafter"/>
</dbReference>
<dbReference type="GO" id="GO:0017061">
    <property type="term" value="F:S-methyl-5-thioadenosine phosphorylase activity"/>
    <property type="evidence" value="ECO:0007669"/>
    <property type="project" value="UniProtKB-EC"/>
</dbReference>
<evidence type="ECO:0000256" key="7">
    <source>
        <dbReference type="ARBA" id="ARBA00047989"/>
    </source>
</evidence>
<dbReference type="KEGG" id="ncu:F0U83_15455"/>
<keyword evidence="12" id="KW-1185">Reference proteome</keyword>
<dbReference type="InterPro" id="IPR038371">
    <property type="entry name" value="Cu_polyphenol_OxRdtase_sf"/>
</dbReference>
<dbReference type="AlphaFoldDB" id="A0A5P1RFF8"/>
<comment type="catalytic activity">
    <reaction evidence="8">
        <text>adenosine + phosphate = alpha-D-ribose 1-phosphate + adenine</text>
        <dbReference type="Rhea" id="RHEA:27642"/>
        <dbReference type="ChEBI" id="CHEBI:16335"/>
        <dbReference type="ChEBI" id="CHEBI:16708"/>
        <dbReference type="ChEBI" id="CHEBI:43474"/>
        <dbReference type="ChEBI" id="CHEBI:57720"/>
        <dbReference type="EC" id="2.4.2.1"/>
    </reaction>
    <physiologicalReaction direction="left-to-right" evidence="8">
        <dbReference type="Rhea" id="RHEA:27643"/>
    </physiologicalReaction>
</comment>
<name>A0A5P1RFF8_9GAMM</name>
<gene>
    <name evidence="11" type="primary">pgeF</name>
    <name evidence="11" type="ORF">F0U83_15455</name>
</gene>
<comment type="catalytic activity">
    <reaction evidence="9">
        <text>S-methyl-5'-thioadenosine + phosphate = 5-(methylsulfanyl)-alpha-D-ribose 1-phosphate + adenine</text>
        <dbReference type="Rhea" id="RHEA:11852"/>
        <dbReference type="ChEBI" id="CHEBI:16708"/>
        <dbReference type="ChEBI" id="CHEBI:17509"/>
        <dbReference type="ChEBI" id="CHEBI:43474"/>
        <dbReference type="ChEBI" id="CHEBI:58533"/>
        <dbReference type="EC" id="2.4.2.28"/>
    </reaction>
    <physiologicalReaction direction="left-to-right" evidence="9">
        <dbReference type="Rhea" id="RHEA:11853"/>
    </physiologicalReaction>
</comment>
<reference evidence="11 12" key="1">
    <citation type="journal article" date="2019" name="Biochem. Eng. J.">
        <title>Metabolic engineering of the marine bacteria Neptunomonas concharum for the production of acetoin and meso-2,3-butanediol from acetate.</title>
        <authorList>
            <person name="Li W."/>
            <person name="Pu N."/>
            <person name="Liu C.-X."/>
            <person name="Yuan Q.-P."/>
            <person name="Li Z.-J."/>
        </authorList>
    </citation>
    <scope>NUCLEOTIDE SEQUENCE [LARGE SCALE GENOMIC DNA]</scope>
    <source>
        <strain evidence="11 12">JCM17730</strain>
    </source>
</reference>
<dbReference type="SUPFAM" id="SSF64438">
    <property type="entry name" value="CNF1/YfiH-like putative cysteine hydrolases"/>
    <property type="match status" value="1"/>
</dbReference>
<dbReference type="PANTHER" id="PTHR30616">
    <property type="entry name" value="UNCHARACTERIZED PROTEIN YFIH"/>
    <property type="match status" value="1"/>
</dbReference>
<organism evidence="11 12">
    <name type="scientific">Neptunomonas concharum</name>
    <dbReference type="NCBI Taxonomy" id="1031538"/>
    <lineage>
        <taxon>Bacteria</taxon>
        <taxon>Pseudomonadati</taxon>
        <taxon>Pseudomonadota</taxon>
        <taxon>Gammaproteobacteria</taxon>
        <taxon>Oceanospirillales</taxon>
        <taxon>Oceanospirillaceae</taxon>
        <taxon>Neptunomonas</taxon>
    </lineage>
</organism>
<dbReference type="CDD" id="cd16833">
    <property type="entry name" value="YfiH"/>
    <property type="match status" value="1"/>
</dbReference>
<dbReference type="RefSeq" id="WP_138988184.1">
    <property type="nucleotide sequence ID" value="NZ_CP043869.1"/>
</dbReference>
<dbReference type="PANTHER" id="PTHR30616:SF2">
    <property type="entry name" value="PURINE NUCLEOSIDE PHOSPHORYLASE LACC1"/>
    <property type="match status" value="1"/>
</dbReference>
<proteinExistence type="inferred from homology"/>
<evidence type="ECO:0000256" key="8">
    <source>
        <dbReference type="ARBA" id="ARBA00048968"/>
    </source>
</evidence>
<dbReference type="NCBIfam" id="TIGR00726">
    <property type="entry name" value="peptidoglycan editing factor PgeF"/>
    <property type="match status" value="1"/>
</dbReference>
<keyword evidence="3" id="KW-0808">Transferase</keyword>
<evidence type="ECO:0000256" key="5">
    <source>
        <dbReference type="ARBA" id="ARBA00022801"/>
    </source>
</evidence>
<dbReference type="Pfam" id="PF02578">
    <property type="entry name" value="Cu-oxidase_4"/>
    <property type="match status" value="1"/>
</dbReference>
<comment type="catalytic activity">
    <reaction evidence="1">
        <text>inosine + phosphate = alpha-D-ribose 1-phosphate + hypoxanthine</text>
        <dbReference type="Rhea" id="RHEA:27646"/>
        <dbReference type="ChEBI" id="CHEBI:17368"/>
        <dbReference type="ChEBI" id="CHEBI:17596"/>
        <dbReference type="ChEBI" id="CHEBI:43474"/>
        <dbReference type="ChEBI" id="CHEBI:57720"/>
        <dbReference type="EC" id="2.4.2.1"/>
    </reaction>
    <physiologicalReaction direction="left-to-right" evidence="1">
        <dbReference type="Rhea" id="RHEA:27647"/>
    </physiologicalReaction>
</comment>
<evidence type="ECO:0000256" key="1">
    <source>
        <dbReference type="ARBA" id="ARBA00000553"/>
    </source>
</evidence>